<dbReference type="AlphaFoldDB" id="A0A821HW57"/>
<evidence type="ECO:0000313" key="1">
    <source>
        <dbReference type="EMBL" id="CAF4691499.1"/>
    </source>
</evidence>
<protein>
    <submittedName>
        <fullName evidence="1">Uncharacterized protein</fullName>
    </submittedName>
</protein>
<keyword evidence="2" id="KW-1185">Reference proteome</keyword>
<proteinExistence type="predicted"/>
<gene>
    <name evidence="1" type="ORF">UJA718_LOCUS35774</name>
</gene>
<organism evidence="1 2">
    <name type="scientific">Rotaria socialis</name>
    <dbReference type="NCBI Taxonomy" id="392032"/>
    <lineage>
        <taxon>Eukaryota</taxon>
        <taxon>Metazoa</taxon>
        <taxon>Spiralia</taxon>
        <taxon>Gnathifera</taxon>
        <taxon>Rotifera</taxon>
        <taxon>Eurotatoria</taxon>
        <taxon>Bdelloidea</taxon>
        <taxon>Philodinida</taxon>
        <taxon>Philodinidae</taxon>
        <taxon>Rotaria</taxon>
    </lineage>
</organism>
<name>A0A821HW57_9BILA</name>
<comment type="caution">
    <text evidence="1">The sequence shown here is derived from an EMBL/GenBank/DDBJ whole genome shotgun (WGS) entry which is preliminary data.</text>
</comment>
<sequence length="104" mass="11464">MYTRTKASIPRRHIGHNRREWPHGTQAHRWPHGMHAIRLSSVKHRTQRFSANESSVFLLDVGAAFVADDSICFACASTAVDVAALFSLLGDSEDVVSSTSVSLE</sequence>
<evidence type="ECO:0000313" key="2">
    <source>
        <dbReference type="Proteomes" id="UP000663873"/>
    </source>
</evidence>
<reference evidence="1" key="1">
    <citation type="submission" date="2021-02" db="EMBL/GenBank/DDBJ databases">
        <authorList>
            <person name="Nowell W R."/>
        </authorList>
    </citation>
    <scope>NUCLEOTIDE SEQUENCE</scope>
</reference>
<dbReference type="Proteomes" id="UP000663873">
    <property type="component" value="Unassembled WGS sequence"/>
</dbReference>
<dbReference type="EMBL" id="CAJOBP010033832">
    <property type="protein sequence ID" value="CAF4691499.1"/>
    <property type="molecule type" value="Genomic_DNA"/>
</dbReference>
<accession>A0A821HW57</accession>